<keyword evidence="2" id="KW-1185">Reference proteome</keyword>
<name>A0ABP9ZH52_9LACO</name>
<sequence>MHFNKAQFYKDVASWENDLKKRKFVSKNTVKGNFADLLSFTKILLHSIQTH</sequence>
<accession>A0ABP9ZH52</accession>
<organism evidence="1 2">
    <name type="scientific">Apilactobacillus apinorum</name>
    <dbReference type="NCBI Taxonomy" id="1218495"/>
    <lineage>
        <taxon>Bacteria</taxon>
        <taxon>Bacillati</taxon>
        <taxon>Bacillota</taxon>
        <taxon>Bacilli</taxon>
        <taxon>Lactobacillales</taxon>
        <taxon>Lactobacillaceae</taxon>
        <taxon>Apilactobacillus</taxon>
    </lineage>
</organism>
<evidence type="ECO:0000313" key="2">
    <source>
        <dbReference type="Proteomes" id="UP001438112"/>
    </source>
</evidence>
<protein>
    <submittedName>
        <fullName evidence="1">Uncharacterized protein</fullName>
    </submittedName>
</protein>
<proteinExistence type="predicted"/>
<reference evidence="1 2" key="1">
    <citation type="submission" date="2024-03" db="EMBL/GenBank/DDBJ databases">
        <title>Inconsistent identification of Apilactobacillus kunkeei-related strains obtained by well-developed overall genome related indices.</title>
        <authorList>
            <person name="Maeno S."/>
            <person name="Endo A."/>
        </authorList>
    </citation>
    <scope>NUCLEOTIDE SEQUENCE [LARGE SCALE GENOMIC DNA]</scope>
    <source>
        <strain evidence="1 2">20H-10</strain>
    </source>
</reference>
<dbReference type="RefSeq" id="WP_187291405.1">
    <property type="nucleotide sequence ID" value="NZ_BAABVV010000028.1"/>
</dbReference>
<dbReference type="EMBL" id="BAABVV010000028">
    <property type="protein sequence ID" value="GAA6114123.1"/>
    <property type="molecule type" value="Genomic_DNA"/>
</dbReference>
<evidence type="ECO:0000313" key="1">
    <source>
        <dbReference type="EMBL" id="GAA6114123.1"/>
    </source>
</evidence>
<gene>
    <name evidence="1" type="ORF">AP20H10_04860</name>
</gene>
<comment type="caution">
    <text evidence="1">The sequence shown here is derived from an EMBL/GenBank/DDBJ whole genome shotgun (WGS) entry which is preliminary data.</text>
</comment>
<dbReference type="Proteomes" id="UP001438112">
    <property type="component" value="Unassembled WGS sequence"/>
</dbReference>